<name>A0A420IDC7_9PEZI</name>
<evidence type="ECO:0000313" key="2">
    <source>
        <dbReference type="EMBL" id="RKF72492.1"/>
    </source>
</evidence>
<proteinExistence type="predicted"/>
<dbReference type="Proteomes" id="UP000285405">
    <property type="component" value="Unassembled WGS sequence"/>
</dbReference>
<evidence type="ECO:0000256" key="1">
    <source>
        <dbReference type="SAM" id="MobiDB-lite"/>
    </source>
</evidence>
<protein>
    <submittedName>
        <fullName evidence="2">Uncharacterized protein</fullName>
    </submittedName>
</protein>
<reference evidence="2 3" key="1">
    <citation type="journal article" date="2018" name="BMC Genomics">
        <title>Comparative genome analyses reveal sequence features reflecting distinct modes of host-adaptation between dicot and monocot powdery mildew.</title>
        <authorList>
            <person name="Wu Y."/>
            <person name="Ma X."/>
            <person name="Pan Z."/>
            <person name="Kale S.D."/>
            <person name="Song Y."/>
            <person name="King H."/>
            <person name="Zhang Q."/>
            <person name="Presley C."/>
            <person name="Deng X."/>
            <person name="Wei C.I."/>
            <person name="Xiao S."/>
        </authorList>
    </citation>
    <scope>NUCLEOTIDE SEQUENCE [LARGE SCALE GENOMIC DNA]</scope>
    <source>
        <strain evidence="2">UCSC1</strain>
    </source>
</reference>
<dbReference type="OrthoDB" id="3593474at2759"/>
<gene>
    <name evidence="2" type="ORF">GcC1_094039</name>
</gene>
<dbReference type="EMBL" id="MCBR01009414">
    <property type="protein sequence ID" value="RKF72492.1"/>
    <property type="molecule type" value="Genomic_DNA"/>
</dbReference>
<dbReference type="AlphaFoldDB" id="A0A420IDC7"/>
<evidence type="ECO:0000313" key="3">
    <source>
        <dbReference type="Proteomes" id="UP000285405"/>
    </source>
</evidence>
<sequence>MSDNFNAESKKYNRRINPQGASEDDISGYIKFKTELYKREEWFDEDLWETFSYDFEQFNLENWKMAEKGILQSLRKTLRSASVNVKKDEVVIWDALNEMTSTTKFPPWTEDQIRKSLRDKSFKFTSGKIQ</sequence>
<accession>A0A420IDC7</accession>
<feature type="region of interest" description="Disordered" evidence="1">
    <location>
        <begin position="1"/>
        <end position="22"/>
    </location>
</feature>
<comment type="caution">
    <text evidence="2">The sequence shown here is derived from an EMBL/GenBank/DDBJ whole genome shotgun (WGS) entry which is preliminary data.</text>
</comment>
<organism evidence="2 3">
    <name type="scientific">Golovinomyces cichoracearum</name>
    <dbReference type="NCBI Taxonomy" id="62708"/>
    <lineage>
        <taxon>Eukaryota</taxon>
        <taxon>Fungi</taxon>
        <taxon>Dikarya</taxon>
        <taxon>Ascomycota</taxon>
        <taxon>Pezizomycotina</taxon>
        <taxon>Leotiomycetes</taxon>
        <taxon>Erysiphales</taxon>
        <taxon>Erysiphaceae</taxon>
        <taxon>Golovinomyces</taxon>
    </lineage>
</organism>